<evidence type="ECO:0000313" key="2">
    <source>
        <dbReference type="Proteomes" id="UP000295390"/>
    </source>
</evidence>
<dbReference type="AlphaFoldDB" id="A0A4R6TCU1"/>
<accession>A0A4R6TCU1</accession>
<protein>
    <submittedName>
        <fullName evidence="1">Uncharacterized protein</fullName>
    </submittedName>
</protein>
<sequence length="114" mass="13094">MKTIQKIKITVRNGKEEKRETIGNPRPVVDNVAEELISKGEKATSEEELKKIKGLRILDIWEESEKEEEFNVDNANGDKLKKYAKENNIDLGEATKVADIREVVKEWINNLTVE</sequence>
<dbReference type="RefSeq" id="WP_133535623.1">
    <property type="nucleotide sequence ID" value="NZ_SNYH01000003.1"/>
</dbReference>
<comment type="caution">
    <text evidence="1">The sequence shown here is derived from an EMBL/GenBank/DDBJ whole genome shotgun (WGS) entry which is preliminary data.</text>
</comment>
<evidence type="ECO:0000313" key="1">
    <source>
        <dbReference type="EMBL" id="TDQ27635.1"/>
    </source>
</evidence>
<reference evidence="1 2" key="1">
    <citation type="submission" date="2019-03" db="EMBL/GenBank/DDBJ databases">
        <title>Genomic Encyclopedia of Type Strains, Phase III (KMG-III): the genomes of soil and plant-associated and newly described type strains.</title>
        <authorList>
            <person name="Whitman W."/>
        </authorList>
    </citation>
    <scope>NUCLEOTIDE SEQUENCE [LARGE SCALE GENOMIC DNA]</scope>
    <source>
        <strain evidence="1 2">CECT 8283</strain>
    </source>
</reference>
<keyword evidence="2" id="KW-1185">Reference proteome</keyword>
<dbReference type="OrthoDB" id="2666806at2"/>
<proteinExistence type="predicted"/>
<name>A0A4R6TCU1_9FLAO</name>
<dbReference type="Proteomes" id="UP000295390">
    <property type="component" value="Unassembled WGS sequence"/>
</dbReference>
<dbReference type="EMBL" id="SNYH01000003">
    <property type="protein sequence ID" value="TDQ27635.1"/>
    <property type="molecule type" value="Genomic_DNA"/>
</dbReference>
<organism evidence="1 2">
    <name type="scientific">Tenacibaculum caenipelagi</name>
    <dbReference type="NCBI Taxonomy" id="1325435"/>
    <lineage>
        <taxon>Bacteria</taxon>
        <taxon>Pseudomonadati</taxon>
        <taxon>Bacteroidota</taxon>
        <taxon>Flavobacteriia</taxon>
        <taxon>Flavobacteriales</taxon>
        <taxon>Flavobacteriaceae</taxon>
        <taxon>Tenacibaculum</taxon>
    </lineage>
</organism>
<gene>
    <name evidence="1" type="ORF">DFQ07_1486</name>
</gene>